<accession>A0AA96YLT6</accession>
<dbReference type="InterPro" id="IPR035965">
    <property type="entry name" value="PAS-like_dom_sf"/>
</dbReference>
<dbReference type="Pfam" id="PF00990">
    <property type="entry name" value="GGDEF"/>
    <property type="match status" value="1"/>
</dbReference>
<dbReference type="SUPFAM" id="SSF141868">
    <property type="entry name" value="EAL domain-like"/>
    <property type="match status" value="1"/>
</dbReference>
<organism evidence="5">
    <name type="scientific">Thermoleptolyngbya oregonensis NK1-22</name>
    <dbReference type="NCBI Taxonomy" id="2547457"/>
    <lineage>
        <taxon>Bacteria</taxon>
        <taxon>Bacillati</taxon>
        <taxon>Cyanobacteriota</taxon>
        <taxon>Cyanophyceae</taxon>
        <taxon>Oculatellales</taxon>
        <taxon>Oculatellaceae</taxon>
        <taxon>Thermoleptolyngbya</taxon>
    </lineage>
</organism>
<dbReference type="Pfam" id="PF00989">
    <property type="entry name" value="PAS"/>
    <property type="match status" value="1"/>
</dbReference>
<evidence type="ECO:0000259" key="1">
    <source>
        <dbReference type="PROSITE" id="PS50112"/>
    </source>
</evidence>
<dbReference type="InterPro" id="IPR029787">
    <property type="entry name" value="Nucleotide_cyclase"/>
</dbReference>
<dbReference type="EMBL" id="CP053540">
    <property type="protein sequence ID" value="WOB42532.1"/>
    <property type="molecule type" value="Genomic_DNA"/>
</dbReference>
<dbReference type="CDD" id="cd00130">
    <property type="entry name" value="PAS"/>
    <property type="match status" value="2"/>
</dbReference>
<dbReference type="PROSITE" id="PS50887">
    <property type="entry name" value="GGDEF"/>
    <property type="match status" value="1"/>
</dbReference>
<dbReference type="GO" id="GO:0006355">
    <property type="term" value="P:regulation of DNA-templated transcription"/>
    <property type="evidence" value="ECO:0007669"/>
    <property type="project" value="InterPro"/>
</dbReference>
<proteinExistence type="predicted"/>
<feature type="domain" description="PAC" evidence="2">
    <location>
        <begin position="277"/>
        <end position="329"/>
    </location>
</feature>
<dbReference type="InterPro" id="IPR001610">
    <property type="entry name" value="PAC"/>
</dbReference>
<dbReference type="Pfam" id="PF00563">
    <property type="entry name" value="EAL"/>
    <property type="match status" value="1"/>
</dbReference>
<dbReference type="InterPro" id="IPR043128">
    <property type="entry name" value="Rev_trsase/Diguanyl_cyclase"/>
</dbReference>
<name>A0AA96YLT6_9CYAN</name>
<dbReference type="PANTHER" id="PTHR44757:SF2">
    <property type="entry name" value="BIOFILM ARCHITECTURE MAINTENANCE PROTEIN MBAA"/>
    <property type="match status" value="1"/>
</dbReference>
<evidence type="ECO:0000259" key="4">
    <source>
        <dbReference type="PROSITE" id="PS50887"/>
    </source>
</evidence>
<evidence type="ECO:0000313" key="5">
    <source>
        <dbReference type="EMBL" id="WOB42532.1"/>
    </source>
</evidence>
<sequence length="766" mass="87015">MQFGQSNFQERLSESALPESDEFHFRDTWLPAHCFQVRTQTDALAQDLSSLLGKVSQAIALLNSQQELLRANAALDNLADLWWQRAAIEAAADGIAVFDAKGAFRYANPAYLRQFGYPPDETLSRQTWQQFYIPSEVRRFQLEIWPSLSRQPQWRGEAIALRPDGTTFPQEISLTRIADSHLVCICRDISDRKRAEAALREAEARYRSIFENAIEGIFQTTPEGRYLNVNPALVRIYGFKSPEDLIANIHSIQHQIYADPNRRSEFIRLMQEHGRVSNFESLIYRRDGTPIWISENAHCVYNSRGDLLYYEGTVEDITTRKQSEEQLFLNAFHDSLTSLPNRALFMNRLKTALNALPRRPGHQFAVLFVDLDRFKQVNDSLGHLLGDQLLIQVSQRLQDCVRGGDTVARLGGDEFAILLEDIQSADDAIHVAERIQEQLGWAFCLQGHQVHISASVGIALSHHRETCQPYQNLEDLLRDADIAMYRAKHRGKACHELFDGTRQVQVFTQVQLEADLRRALDQQELELHYQPIVALQSRRVRGFEVLMRWQHPTQGLVPPGKFIDIATETGLILMLEEWVLRQACQQMQQWQRQGLADGSMTMSVNLTEKQFVQPKLIGQVGRILSETGLRPNCLRLEFAEALLRTDMEAIAQNLHGLTDLGVQLCIDDFGTGFLSLSQLHSLPIHSVKIDRSFIHRAGISVESQAIVKTIVSLAETLRMSVIAEGVETLEQLVQLMAMGCEYGQGYLFSSPVDRAMAESLLLKKQL</sequence>
<dbReference type="SMART" id="SM00052">
    <property type="entry name" value="EAL"/>
    <property type="match status" value="1"/>
</dbReference>
<feature type="domain" description="GGDEF" evidence="4">
    <location>
        <begin position="362"/>
        <end position="500"/>
    </location>
</feature>
<dbReference type="NCBIfam" id="TIGR00254">
    <property type="entry name" value="GGDEF"/>
    <property type="match status" value="1"/>
</dbReference>
<evidence type="ECO:0000259" key="3">
    <source>
        <dbReference type="PROSITE" id="PS50883"/>
    </source>
</evidence>
<dbReference type="PANTHER" id="PTHR44757">
    <property type="entry name" value="DIGUANYLATE CYCLASE DGCP"/>
    <property type="match status" value="1"/>
</dbReference>
<feature type="domain" description="EAL" evidence="3">
    <location>
        <begin position="509"/>
        <end position="765"/>
    </location>
</feature>
<dbReference type="Gene3D" id="3.30.70.270">
    <property type="match status" value="1"/>
</dbReference>
<dbReference type="KEGG" id="tog:HNI00_04725"/>
<dbReference type="PROSITE" id="PS50883">
    <property type="entry name" value="EAL"/>
    <property type="match status" value="1"/>
</dbReference>
<evidence type="ECO:0000259" key="2">
    <source>
        <dbReference type="PROSITE" id="PS50113"/>
    </source>
</evidence>
<dbReference type="Gene3D" id="3.20.20.450">
    <property type="entry name" value="EAL domain"/>
    <property type="match status" value="1"/>
</dbReference>
<dbReference type="SUPFAM" id="SSF55073">
    <property type="entry name" value="Nucleotide cyclase"/>
    <property type="match status" value="1"/>
</dbReference>
<dbReference type="Pfam" id="PF13426">
    <property type="entry name" value="PAS_9"/>
    <property type="match status" value="1"/>
</dbReference>
<dbReference type="InterPro" id="IPR001633">
    <property type="entry name" value="EAL_dom"/>
</dbReference>
<dbReference type="SUPFAM" id="SSF55785">
    <property type="entry name" value="PYP-like sensor domain (PAS domain)"/>
    <property type="match status" value="2"/>
</dbReference>
<dbReference type="Gene3D" id="3.30.450.20">
    <property type="entry name" value="PAS domain"/>
    <property type="match status" value="2"/>
</dbReference>
<dbReference type="SMART" id="SM00086">
    <property type="entry name" value="PAC"/>
    <property type="match status" value="2"/>
</dbReference>
<dbReference type="InterPro" id="IPR013767">
    <property type="entry name" value="PAS_fold"/>
</dbReference>
<dbReference type="AlphaFoldDB" id="A0AA96YLT6"/>
<dbReference type="InterPro" id="IPR000700">
    <property type="entry name" value="PAS-assoc_C"/>
</dbReference>
<dbReference type="CDD" id="cd01948">
    <property type="entry name" value="EAL"/>
    <property type="match status" value="1"/>
</dbReference>
<dbReference type="CDD" id="cd01949">
    <property type="entry name" value="GGDEF"/>
    <property type="match status" value="1"/>
</dbReference>
<dbReference type="SMART" id="SM00267">
    <property type="entry name" value="GGDEF"/>
    <property type="match status" value="1"/>
</dbReference>
<dbReference type="PROSITE" id="PS50112">
    <property type="entry name" value="PAS"/>
    <property type="match status" value="2"/>
</dbReference>
<dbReference type="PROSITE" id="PS50113">
    <property type="entry name" value="PAC"/>
    <property type="match status" value="1"/>
</dbReference>
<dbReference type="FunFam" id="3.30.70.270:FF:000001">
    <property type="entry name" value="Diguanylate cyclase domain protein"/>
    <property type="match status" value="1"/>
</dbReference>
<gene>
    <name evidence="5" type="ORF">HNI00_04725</name>
</gene>
<reference evidence="5" key="1">
    <citation type="submission" date="2020-05" db="EMBL/GenBank/DDBJ databases">
        <authorList>
            <person name="Zhu T."/>
            <person name="Keshari N."/>
            <person name="Lu X."/>
        </authorList>
    </citation>
    <scope>NUCLEOTIDE SEQUENCE</scope>
    <source>
        <strain evidence="5">NK1-22</strain>
    </source>
</reference>
<dbReference type="SMART" id="SM00091">
    <property type="entry name" value="PAS"/>
    <property type="match status" value="2"/>
</dbReference>
<feature type="domain" description="PAS" evidence="1">
    <location>
        <begin position="202"/>
        <end position="243"/>
    </location>
</feature>
<dbReference type="InterPro" id="IPR000160">
    <property type="entry name" value="GGDEF_dom"/>
</dbReference>
<dbReference type="InterPro" id="IPR000014">
    <property type="entry name" value="PAS"/>
</dbReference>
<dbReference type="InterPro" id="IPR052155">
    <property type="entry name" value="Biofilm_reg_signaling"/>
</dbReference>
<protein>
    <submittedName>
        <fullName evidence="5">EAL domain-containing protein</fullName>
    </submittedName>
</protein>
<dbReference type="NCBIfam" id="TIGR00229">
    <property type="entry name" value="sensory_box"/>
    <property type="match status" value="2"/>
</dbReference>
<dbReference type="RefSeq" id="WP_316791125.1">
    <property type="nucleotide sequence ID" value="NZ_CP053540.1"/>
</dbReference>
<dbReference type="InterPro" id="IPR035919">
    <property type="entry name" value="EAL_sf"/>
</dbReference>
<feature type="domain" description="PAS" evidence="1">
    <location>
        <begin position="85"/>
        <end position="151"/>
    </location>
</feature>